<reference evidence="1 2" key="1">
    <citation type="submission" date="2007-01" db="EMBL/GenBank/DDBJ databases">
        <authorList>
            <person name="Haygood M."/>
            <person name="Podell S."/>
            <person name="Anderson C."/>
            <person name="Hopkinson B."/>
            <person name="Roe K."/>
            <person name="Barbeau K."/>
            <person name="Gaasterland T."/>
            <person name="Ferriera S."/>
            <person name="Johnson J."/>
            <person name="Kravitz S."/>
            <person name="Beeson K."/>
            <person name="Sutton G."/>
            <person name="Rogers Y.-H."/>
            <person name="Friedman R."/>
            <person name="Frazier M."/>
            <person name="Venter J.C."/>
        </authorList>
    </citation>
    <scope>NUCLEOTIDE SEQUENCE [LARGE SCALE GENOMIC DNA]</scope>
    <source>
        <strain evidence="1 2">ATCC 23134</strain>
    </source>
</reference>
<proteinExistence type="predicted"/>
<name>A1ZQQ7_MICM2</name>
<accession>A1ZQQ7</accession>
<gene>
    <name evidence="1" type="ORF">M23134_06522</name>
</gene>
<evidence type="ECO:0000313" key="1">
    <source>
        <dbReference type="EMBL" id="EAY27212.1"/>
    </source>
</evidence>
<protein>
    <submittedName>
        <fullName evidence="1">Uncharacterized protein</fullName>
    </submittedName>
</protein>
<sequence>MGYWTSTNTKYIELRSLSTTPMQIGKVKFPGSNAIYSLKTTQGGLWCTHPNGKKQFFKLLPTTYRSKGFEQAGVIEYLESSGDFTTYWYYTSQNPRNKIKLQTLRRDGKKFRFQVKFPGQKATYWLSYQPMCDSDITCLHPNGRKQVFEYYRWNK</sequence>
<keyword evidence="2" id="KW-1185">Reference proteome</keyword>
<dbReference type="EMBL" id="AAWS01000025">
    <property type="protein sequence ID" value="EAY27212.1"/>
    <property type="molecule type" value="Genomic_DNA"/>
</dbReference>
<comment type="caution">
    <text evidence="1">The sequence shown here is derived from an EMBL/GenBank/DDBJ whole genome shotgun (WGS) entry which is preliminary data.</text>
</comment>
<evidence type="ECO:0000313" key="2">
    <source>
        <dbReference type="Proteomes" id="UP000004095"/>
    </source>
</evidence>
<dbReference type="AlphaFoldDB" id="A1ZQQ7"/>
<organism evidence="1 2">
    <name type="scientific">Microscilla marina ATCC 23134</name>
    <dbReference type="NCBI Taxonomy" id="313606"/>
    <lineage>
        <taxon>Bacteria</taxon>
        <taxon>Pseudomonadati</taxon>
        <taxon>Bacteroidota</taxon>
        <taxon>Cytophagia</taxon>
        <taxon>Cytophagales</taxon>
        <taxon>Microscillaceae</taxon>
        <taxon>Microscilla</taxon>
    </lineage>
</organism>
<dbReference type="Proteomes" id="UP000004095">
    <property type="component" value="Unassembled WGS sequence"/>
</dbReference>